<proteinExistence type="predicted"/>
<keyword evidence="3" id="KW-1185">Reference proteome</keyword>
<evidence type="ECO:0000313" key="2">
    <source>
        <dbReference type="EMBL" id="KAF3492941.1"/>
    </source>
</evidence>
<sequence length="139" mass="15587">MSKKSSSVKSIELELPAQTKHQFDLRSPISPRSRTRHPSRGLPSSHHADLNLLNQSLKRTQRRQGLASSLMLSRQIGHSIAIGRRVTCSDQSLVITSRTTGSDSHNELTATGTNSREEEFDKNKLISCYKQQEEPTHEP</sequence>
<organism evidence="2 3">
    <name type="scientific">Brassica cretica</name>
    <name type="common">Mustard</name>
    <dbReference type="NCBI Taxonomy" id="69181"/>
    <lineage>
        <taxon>Eukaryota</taxon>
        <taxon>Viridiplantae</taxon>
        <taxon>Streptophyta</taxon>
        <taxon>Embryophyta</taxon>
        <taxon>Tracheophyta</taxon>
        <taxon>Spermatophyta</taxon>
        <taxon>Magnoliopsida</taxon>
        <taxon>eudicotyledons</taxon>
        <taxon>Gunneridae</taxon>
        <taxon>Pentapetalae</taxon>
        <taxon>rosids</taxon>
        <taxon>malvids</taxon>
        <taxon>Brassicales</taxon>
        <taxon>Brassicaceae</taxon>
        <taxon>Brassiceae</taxon>
        <taxon>Brassica</taxon>
    </lineage>
</organism>
<comment type="caution">
    <text evidence="2">The sequence shown here is derived from an EMBL/GenBank/DDBJ whole genome shotgun (WGS) entry which is preliminary data.</text>
</comment>
<evidence type="ECO:0000256" key="1">
    <source>
        <dbReference type="SAM" id="MobiDB-lite"/>
    </source>
</evidence>
<dbReference type="EMBL" id="QGKV02002055">
    <property type="protein sequence ID" value="KAF3492941.1"/>
    <property type="molecule type" value="Genomic_DNA"/>
</dbReference>
<protein>
    <submittedName>
        <fullName evidence="2">Uncharacterized protein</fullName>
    </submittedName>
</protein>
<accession>A0ABQ7A5I0</accession>
<gene>
    <name evidence="2" type="ORF">DY000_02054320</name>
</gene>
<evidence type="ECO:0000313" key="3">
    <source>
        <dbReference type="Proteomes" id="UP000266723"/>
    </source>
</evidence>
<dbReference type="Proteomes" id="UP000266723">
    <property type="component" value="Unassembled WGS sequence"/>
</dbReference>
<feature type="region of interest" description="Disordered" evidence="1">
    <location>
        <begin position="99"/>
        <end position="139"/>
    </location>
</feature>
<reference evidence="2 3" key="1">
    <citation type="journal article" date="2020" name="BMC Genomics">
        <title>Intraspecific diversification of the crop wild relative Brassica cretica Lam. using demographic model selection.</title>
        <authorList>
            <person name="Kioukis A."/>
            <person name="Michalopoulou V.A."/>
            <person name="Briers L."/>
            <person name="Pirintsos S."/>
            <person name="Studholme D.J."/>
            <person name="Pavlidis P."/>
            <person name="Sarris P.F."/>
        </authorList>
    </citation>
    <scope>NUCLEOTIDE SEQUENCE [LARGE SCALE GENOMIC DNA]</scope>
    <source>
        <strain evidence="3">cv. PFS-1207/04</strain>
    </source>
</reference>
<feature type="compositionally biased region" description="Basic and acidic residues" evidence="1">
    <location>
        <begin position="115"/>
        <end position="124"/>
    </location>
</feature>
<feature type="region of interest" description="Disordered" evidence="1">
    <location>
        <begin position="1"/>
        <end position="48"/>
    </location>
</feature>
<feature type="compositionally biased region" description="Polar residues" evidence="1">
    <location>
        <begin position="99"/>
        <end position="114"/>
    </location>
</feature>
<name>A0ABQ7A5I0_BRACR</name>